<comment type="caution">
    <text evidence="9">The sequence shown here is derived from an EMBL/GenBank/DDBJ whole genome shotgun (WGS) entry which is preliminary data.</text>
</comment>
<dbReference type="GO" id="GO:0046872">
    <property type="term" value="F:metal ion binding"/>
    <property type="evidence" value="ECO:0007669"/>
    <property type="project" value="UniProtKB-KW"/>
</dbReference>
<dbReference type="EMBL" id="BFAV01000172">
    <property type="protein sequence ID" value="GBF35468.1"/>
    <property type="molecule type" value="Genomic_DNA"/>
</dbReference>
<dbReference type="InterPro" id="IPR016047">
    <property type="entry name" value="M23ase_b-sheet_dom"/>
</dbReference>
<evidence type="ECO:0000256" key="7">
    <source>
        <dbReference type="SAM" id="Phobius"/>
    </source>
</evidence>
<evidence type="ECO:0000256" key="2">
    <source>
        <dbReference type="ARBA" id="ARBA00022670"/>
    </source>
</evidence>
<sequence>MEQDKSAQNLTRAGVGGLARSGFKISGKILSAAVKQLLFSLAPIALPLLGMLLLFFIIFTILFLLPKFMMDNKPPNGESKVVSIFNLGEKDDWTEARDMELAQKYRELSDRTWKEGHQSTEELKESLPAIFDSDIEKGRIASQQTQAYPHRLPWSVLAGVDRVAGDPIIHKDGLLRNPNPDYHYEVLKSSYQWTTFKVTKVDRTIERDKNGNKTVSYHTYTGQVYLLDTANNFEGGYKYIWETETNYYDDGHLKSIMPKLVSVEKSGPFLKRLIDLMAGYKVTDRLEIETVLELAELYDEEYQIDAGIMGNRVEAFQVDLTKQYYTGERGTVCLPVPAKYFTITSPFGKRIHPITKTEKPHNGIDIGAPSGAPVYSAWEGVVMWAGKKGGYGNCVMIDHGDVKTLYGHLSLITVAKDAHVKGGDKIGLVGSTGLSTGPHLHFEVFKVEGGTVKYEDPMRYIN</sequence>
<evidence type="ECO:0000256" key="1">
    <source>
        <dbReference type="ARBA" id="ARBA00001947"/>
    </source>
</evidence>
<proteinExistence type="predicted"/>
<keyword evidence="10" id="KW-1185">Reference proteome</keyword>
<dbReference type="CDD" id="cd12797">
    <property type="entry name" value="M23_peptidase"/>
    <property type="match status" value="1"/>
</dbReference>
<dbReference type="Pfam" id="PF01551">
    <property type="entry name" value="Peptidase_M23"/>
    <property type="match status" value="1"/>
</dbReference>
<name>A0A2L2XGV5_9FIRM</name>
<evidence type="ECO:0000256" key="4">
    <source>
        <dbReference type="ARBA" id="ARBA00022801"/>
    </source>
</evidence>
<keyword evidence="7" id="KW-0812">Transmembrane</keyword>
<dbReference type="GO" id="GO:0004222">
    <property type="term" value="F:metalloendopeptidase activity"/>
    <property type="evidence" value="ECO:0007669"/>
    <property type="project" value="TreeGrafter"/>
</dbReference>
<keyword evidence="4" id="KW-0378">Hydrolase</keyword>
<keyword evidence="2" id="KW-0645">Protease</keyword>
<dbReference type="PANTHER" id="PTHR21666">
    <property type="entry name" value="PEPTIDASE-RELATED"/>
    <property type="match status" value="1"/>
</dbReference>
<dbReference type="PANTHER" id="PTHR21666:SF288">
    <property type="entry name" value="CELL DIVISION PROTEIN YTFB"/>
    <property type="match status" value="1"/>
</dbReference>
<evidence type="ECO:0000259" key="8">
    <source>
        <dbReference type="Pfam" id="PF01551"/>
    </source>
</evidence>
<feature type="domain" description="M23ase beta-sheet core" evidence="8">
    <location>
        <begin position="360"/>
        <end position="446"/>
    </location>
</feature>
<dbReference type="AlphaFoldDB" id="A0A2L2XGV5"/>
<keyword evidence="5" id="KW-0862">Zinc</keyword>
<gene>
    <name evidence="9" type="ORF">DCCM_4597</name>
</gene>
<dbReference type="InterPro" id="IPR050570">
    <property type="entry name" value="Cell_wall_metabolism_enzyme"/>
</dbReference>
<protein>
    <submittedName>
        <fullName evidence="9">Membrane proteins related to metalloendopeptidases</fullName>
    </submittedName>
</protein>
<keyword evidence="7" id="KW-0472">Membrane</keyword>
<feature type="transmembrane region" description="Helical" evidence="7">
    <location>
        <begin position="44"/>
        <end position="65"/>
    </location>
</feature>
<dbReference type="SUPFAM" id="SSF51261">
    <property type="entry name" value="Duplicated hybrid motif"/>
    <property type="match status" value="1"/>
</dbReference>
<dbReference type="GO" id="GO:0006508">
    <property type="term" value="P:proteolysis"/>
    <property type="evidence" value="ECO:0007669"/>
    <property type="project" value="UniProtKB-KW"/>
</dbReference>
<evidence type="ECO:0000313" key="10">
    <source>
        <dbReference type="Proteomes" id="UP000239549"/>
    </source>
</evidence>
<accession>A0A2L2XGV5</accession>
<reference evidence="10" key="1">
    <citation type="submission" date="2018-02" db="EMBL/GenBank/DDBJ databases">
        <title>Genome sequence of Desulfocucumis palustris strain NAW-5.</title>
        <authorList>
            <person name="Watanabe M."/>
            <person name="Kojima H."/>
            <person name="Fukui M."/>
        </authorList>
    </citation>
    <scope>NUCLEOTIDE SEQUENCE [LARGE SCALE GENOMIC DNA]</scope>
    <source>
        <strain evidence="10">NAW-5</strain>
    </source>
</reference>
<evidence type="ECO:0000313" key="9">
    <source>
        <dbReference type="EMBL" id="GBF35468.1"/>
    </source>
</evidence>
<dbReference type="Gene3D" id="2.70.70.10">
    <property type="entry name" value="Glucose Permease (Domain IIA)"/>
    <property type="match status" value="1"/>
</dbReference>
<evidence type="ECO:0000256" key="5">
    <source>
        <dbReference type="ARBA" id="ARBA00022833"/>
    </source>
</evidence>
<evidence type="ECO:0000256" key="6">
    <source>
        <dbReference type="ARBA" id="ARBA00023049"/>
    </source>
</evidence>
<organism evidence="9 10">
    <name type="scientific">Desulfocucumis palustris</name>
    <dbReference type="NCBI Taxonomy" id="1898651"/>
    <lineage>
        <taxon>Bacteria</taxon>
        <taxon>Bacillati</taxon>
        <taxon>Bacillota</taxon>
        <taxon>Clostridia</taxon>
        <taxon>Eubacteriales</taxon>
        <taxon>Desulfocucumaceae</taxon>
        <taxon>Desulfocucumis</taxon>
    </lineage>
</organism>
<dbReference type="RefSeq" id="WP_231702832.1">
    <property type="nucleotide sequence ID" value="NZ_BFAV01000172.1"/>
</dbReference>
<keyword evidence="7" id="KW-1133">Transmembrane helix</keyword>
<comment type="cofactor">
    <cofactor evidence="1">
        <name>Zn(2+)</name>
        <dbReference type="ChEBI" id="CHEBI:29105"/>
    </cofactor>
</comment>
<evidence type="ECO:0000256" key="3">
    <source>
        <dbReference type="ARBA" id="ARBA00022723"/>
    </source>
</evidence>
<dbReference type="Proteomes" id="UP000239549">
    <property type="component" value="Unassembled WGS sequence"/>
</dbReference>
<keyword evidence="3" id="KW-0479">Metal-binding</keyword>
<keyword evidence="6" id="KW-0482">Metalloprotease</keyword>
<dbReference type="InterPro" id="IPR011055">
    <property type="entry name" value="Dup_hybrid_motif"/>
</dbReference>